<organism evidence="1 2">
    <name type="scientific">Decorospora gaudefroyi</name>
    <dbReference type="NCBI Taxonomy" id="184978"/>
    <lineage>
        <taxon>Eukaryota</taxon>
        <taxon>Fungi</taxon>
        <taxon>Dikarya</taxon>
        <taxon>Ascomycota</taxon>
        <taxon>Pezizomycotina</taxon>
        <taxon>Dothideomycetes</taxon>
        <taxon>Pleosporomycetidae</taxon>
        <taxon>Pleosporales</taxon>
        <taxon>Pleosporineae</taxon>
        <taxon>Pleosporaceae</taxon>
        <taxon>Decorospora</taxon>
    </lineage>
</organism>
<sequence length="108" mass="12778">MPRGPRTCLCLPSSVCRLPHTYSNRSYISSLSIKRWDWSYDVEKEGFVLVVREPMLVMEEQEYLLLMKPKFDEVMEVGRRCHEYSMRNYQIDLMTGVYSRFVVGTGVR</sequence>
<proteinExistence type="predicted"/>
<reference evidence="1" key="1">
    <citation type="submission" date="2020-01" db="EMBL/GenBank/DDBJ databases">
        <authorList>
            <consortium name="DOE Joint Genome Institute"/>
            <person name="Haridas S."/>
            <person name="Albert R."/>
            <person name="Binder M."/>
            <person name="Bloem J."/>
            <person name="Labutti K."/>
            <person name="Salamov A."/>
            <person name="Andreopoulos B."/>
            <person name="Baker S.E."/>
            <person name="Barry K."/>
            <person name="Bills G."/>
            <person name="Bluhm B.H."/>
            <person name="Cannon C."/>
            <person name="Castanera R."/>
            <person name="Culley D.E."/>
            <person name="Daum C."/>
            <person name="Ezra D."/>
            <person name="Gonzalez J.B."/>
            <person name="Henrissat B."/>
            <person name="Kuo A."/>
            <person name="Liang C."/>
            <person name="Lipzen A."/>
            <person name="Lutzoni F."/>
            <person name="Magnuson J."/>
            <person name="Mondo S."/>
            <person name="Nolan M."/>
            <person name="Ohm R."/>
            <person name="Pangilinan J."/>
            <person name="Park H.-J."/>
            <person name="Ramirez L."/>
            <person name="Alfaro M."/>
            <person name="Sun H."/>
            <person name="Tritt A."/>
            <person name="Yoshinaga Y."/>
            <person name="Zwiers L.-H."/>
            <person name="Turgeon B.G."/>
            <person name="Goodwin S.B."/>
            <person name="Spatafora J.W."/>
            <person name="Crous P.W."/>
            <person name="Grigoriev I.V."/>
        </authorList>
    </citation>
    <scope>NUCLEOTIDE SEQUENCE</scope>
    <source>
        <strain evidence="1">P77</strain>
    </source>
</reference>
<dbReference type="AlphaFoldDB" id="A0A6A5KC52"/>
<evidence type="ECO:0000313" key="2">
    <source>
        <dbReference type="Proteomes" id="UP000800040"/>
    </source>
</evidence>
<keyword evidence="2" id="KW-1185">Reference proteome</keyword>
<evidence type="ECO:0000313" key="1">
    <source>
        <dbReference type="EMBL" id="KAF1834928.1"/>
    </source>
</evidence>
<accession>A0A6A5KC52</accession>
<dbReference type="Proteomes" id="UP000800040">
    <property type="component" value="Unassembled WGS sequence"/>
</dbReference>
<name>A0A6A5KC52_9PLEO</name>
<dbReference type="EMBL" id="ML975295">
    <property type="protein sequence ID" value="KAF1834928.1"/>
    <property type="molecule type" value="Genomic_DNA"/>
</dbReference>
<protein>
    <submittedName>
        <fullName evidence="1">Uncharacterized protein</fullName>
    </submittedName>
</protein>
<dbReference type="OrthoDB" id="3786918at2759"/>
<gene>
    <name evidence="1" type="ORF">BDW02DRAFT_568618</name>
</gene>